<reference evidence="2 3" key="1">
    <citation type="submission" date="2023-05" db="EMBL/GenBank/DDBJ databases">
        <title>Actinoplanes sp. NEAU-A12 genome sequencing.</title>
        <authorList>
            <person name="Wang Z.-S."/>
        </authorList>
    </citation>
    <scope>NUCLEOTIDE SEQUENCE [LARGE SCALE GENOMIC DNA]</scope>
    <source>
        <strain evidence="2 3">NEAU-A12</strain>
    </source>
</reference>
<gene>
    <name evidence="2" type="ORF">QLQ12_14405</name>
</gene>
<organism evidence="2 3">
    <name type="scientific">Actinoplanes sandaracinus</name>
    <dbReference type="NCBI Taxonomy" id="3045177"/>
    <lineage>
        <taxon>Bacteria</taxon>
        <taxon>Bacillati</taxon>
        <taxon>Actinomycetota</taxon>
        <taxon>Actinomycetes</taxon>
        <taxon>Micromonosporales</taxon>
        <taxon>Micromonosporaceae</taxon>
        <taxon>Actinoplanes</taxon>
    </lineage>
</organism>
<evidence type="ECO:0000313" key="2">
    <source>
        <dbReference type="EMBL" id="MDI6099792.1"/>
    </source>
</evidence>
<evidence type="ECO:0000313" key="3">
    <source>
        <dbReference type="Proteomes" id="UP001241758"/>
    </source>
</evidence>
<dbReference type="EMBL" id="JASCTH010000008">
    <property type="protein sequence ID" value="MDI6099792.1"/>
    <property type="molecule type" value="Genomic_DNA"/>
</dbReference>
<evidence type="ECO:0000256" key="1">
    <source>
        <dbReference type="SAM" id="MobiDB-lite"/>
    </source>
</evidence>
<accession>A0ABT6WJ91</accession>
<keyword evidence="3" id="KW-1185">Reference proteome</keyword>
<protein>
    <submittedName>
        <fullName evidence="2">Uncharacterized protein</fullName>
    </submittedName>
</protein>
<dbReference type="RefSeq" id="WP_282760159.1">
    <property type="nucleotide sequence ID" value="NZ_JASCTH010000008.1"/>
</dbReference>
<name>A0ABT6WJ91_9ACTN</name>
<feature type="compositionally biased region" description="Basic and acidic residues" evidence="1">
    <location>
        <begin position="56"/>
        <end position="65"/>
    </location>
</feature>
<feature type="region of interest" description="Disordered" evidence="1">
    <location>
        <begin position="1"/>
        <end position="65"/>
    </location>
</feature>
<proteinExistence type="predicted"/>
<sequence length="65" mass="6805">MTNEPNPPQDERNEPNEFGFAGAATAPQPRPKPSSTDGEQIAVPSGDLTGALGEAIEERTARNGD</sequence>
<dbReference type="Proteomes" id="UP001241758">
    <property type="component" value="Unassembled WGS sequence"/>
</dbReference>
<comment type="caution">
    <text evidence="2">The sequence shown here is derived from an EMBL/GenBank/DDBJ whole genome shotgun (WGS) entry which is preliminary data.</text>
</comment>